<dbReference type="Gene3D" id="3.60.10.10">
    <property type="entry name" value="Endonuclease/exonuclease/phosphatase"/>
    <property type="match status" value="1"/>
</dbReference>
<dbReference type="PANTHER" id="PTHR12121">
    <property type="entry name" value="CARBON CATABOLITE REPRESSOR PROTEIN 4"/>
    <property type="match status" value="1"/>
</dbReference>
<dbReference type="Pfam" id="PF03372">
    <property type="entry name" value="Exo_endo_phos"/>
    <property type="match status" value="1"/>
</dbReference>
<accession>A0A4V3ISC1</accession>
<dbReference type="PANTHER" id="PTHR12121:SF36">
    <property type="entry name" value="ENDONUCLEASE_EXONUCLEASE_PHOSPHATASE DOMAIN-CONTAINING PROTEIN"/>
    <property type="match status" value="1"/>
</dbReference>
<dbReference type="InterPro" id="IPR050410">
    <property type="entry name" value="CCR4/nocturin_mRNA_transcr"/>
</dbReference>
<dbReference type="Proteomes" id="UP000298170">
    <property type="component" value="Unassembled WGS sequence"/>
</dbReference>
<keyword evidence="2" id="KW-0255">Endonuclease</keyword>
<evidence type="ECO:0000313" key="2">
    <source>
        <dbReference type="EMBL" id="TFD57688.1"/>
    </source>
</evidence>
<reference evidence="2 3" key="1">
    <citation type="submission" date="2019-03" db="EMBL/GenBank/DDBJ databases">
        <title>Genomics of glacier-inhabiting Cryobacterium strains.</title>
        <authorList>
            <person name="Liu Q."/>
            <person name="Xin Y.-H."/>
        </authorList>
    </citation>
    <scope>NUCLEOTIDE SEQUENCE [LARGE SCALE GENOMIC DNA]</scope>
    <source>
        <strain evidence="2 3">Sr39</strain>
    </source>
</reference>
<dbReference type="GO" id="GO:0000175">
    <property type="term" value="F:3'-5'-RNA exonuclease activity"/>
    <property type="evidence" value="ECO:0007669"/>
    <property type="project" value="TreeGrafter"/>
</dbReference>
<proteinExistence type="predicted"/>
<evidence type="ECO:0000259" key="1">
    <source>
        <dbReference type="Pfam" id="PF03372"/>
    </source>
</evidence>
<dbReference type="SUPFAM" id="SSF56219">
    <property type="entry name" value="DNase I-like"/>
    <property type="match status" value="1"/>
</dbReference>
<name>A0A4V3ISC1_9MICO</name>
<sequence length="295" mass="32767">MTRSPAAQSTATSAMALAVTNTMDTALIGPVAAPDLHVMSFNIRRRMTRPLQRSPDRWERRSPLIKRMLHAERPTIIGIQEALPDQAGFLRHAIGENYRSVGFGRNANRRGEGCPIIFDAARVQLLDWAQTALSSTPSIPGSTSWGNRTPRVAVDATFRDRETGIEFRVLNTHFDHFSRKSRTASADQILLLIATSSLPTIVTGDFNTDVDSLPHAKLMASGAIINTWDTAKLHVTKAWGTFPNYHDPRLDRKRIDWILVSPTITVRRTAINVTRFDGKWPSDHTPVQAVLTISG</sequence>
<evidence type="ECO:0000313" key="3">
    <source>
        <dbReference type="Proteomes" id="UP000298170"/>
    </source>
</evidence>
<keyword evidence="2" id="KW-0540">Nuclease</keyword>
<dbReference type="AlphaFoldDB" id="A0A4V3ISC1"/>
<dbReference type="EMBL" id="SOHJ01000013">
    <property type="protein sequence ID" value="TFD57688.1"/>
    <property type="molecule type" value="Genomic_DNA"/>
</dbReference>
<dbReference type="InterPro" id="IPR036691">
    <property type="entry name" value="Endo/exonu/phosph_ase_sf"/>
</dbReference>
<gene>
    <name evidence="2" type="ORF">E3T39_12950</name>
</gene>
<organism evidence="2 3">
    <name type="scientific">Cryobacterium suzukii</name>
    <dbReference type="NCBI Taxonomy" id="1259198"/>
    <lineage>
        <taxon>Bacteria</taxon>
        <taxon>Bacillati</taxon>
        <taxon>Actinomycetota</taxon>
        <taxon>Actinomycetes</taxon>
        <taxon>Micrococcales</taxon>
        <taxon>Microbacteriaceae</taxon>
        <taxon>Cryobacterium</taxon>
    </lineage>
</organism>
<dbReference type="InterPro" id="IPR005135">
    <property type="entry name" value="Endo/exonuclease/phosphatase"/>
</dbReference>
<keyword evidence="2" id="KW-0269">Exonuclease</keyword>
<keyword evidence="3" id="KW-1185">Reference proteome</keyword>
<keyword evidence="2" id="KW-0378">Hydrolase</keyword>
<protein>
    <submittedName>
        <fullName evidence="2">Endonuclease/exonuclease/phosphatase family protein</fullName>
    </submittedName>
</protein>
<comment type="caution">
    <text evidence="2">The sequence shown here is derived from an EMBL/GenBank/DDBJ whole genome shotgun (WGS) entry which is preliminary data.</text>
</comment>
<dbReference type="OrthoDB" id="9793162at2"/>
<dbReference type="CDD" id="cd09083">
    <property type="entry name" value="EEP-1"/>
    <property type="match status" value="1"/>
</dbReference>
<dbReference type="GO" id="GO:0004519">
    <property type="term" value="F:endonuclease activity"/>
    <property type="evidence" value="ECO:0007669"/>
    <property type="project" value="UniProtKB-KW"/>
</dbReference>
<feature type="domain" description="Endonuclease/exonuclease/phosphatase" evidence="1">
    <location>
        <begin position="39"/>
        <end position="284"/>
    </location>
</feature>